<sequence length="254" mass="27775">MPFFKRSLAGPGYVVLNTIRVMNVIALLSVVAASFVMLVKTFIVSKFFFFDGVSHLVTGCVSILLILTEISLFKRYTANNWPLLSPSHGFVTLGIIMIIIGVSILGNLNKQDTSQGSLGTTFWRLVIASGIVVSILGVANIFASYMFRQKALGITARQVRDHGAVAPQKVYVSPSPSRSQGRRSFHLGRSDTLPSYYTKNHSTYEQEPVRNISAPIGGNPQFDKTKRNSSAPPVVNGVQRPDLAFHPAMQGQAF</sequence>
<dbReference type="EMBL" id="CAJPDR010000140">
    <property type="protein sequence ID" value="CAF9920904.1"/>
    <property type="molecule type" value="Genomic_DNA"/>
</dbReference>
<evidence type="ECO:0000313" key="4">
    <source>
        <dbReference type="EMBL" id="CAF9920904.1"/>
    </source>
</evidence>
<keyword evidence="2" id="KW-1133">Transmembrane helix</keyword>
<organism evidence="4 5">
    <name type="scientific">Alectoria fallacina</name>
    <dbReference type="NCBI Taxonomy" id="1903189"/>
    <lineage>
        <taxon>Eukaryota</taxon>
        <taxon>Fungi</taxon>
        <taxon>Dikarya</taxon>
        <taxon>Ascomycota</taxon>
        <taxon>Pezizomycotina</taxon>
        <taxon>Lecanoromycetes</taxon>
        <taxon>OSLEUM clade</taxon>
        <taxon>Lecanoromycetidae</taxon>
        <taxon>Lecanorales</taxon>
        <taxon>Lecanorineae</taxon>
        <taxon>Parmeliaceae</taxon>
        <taxon>Alectoria</taxon>
    </lineage>
</organism>
<reference evidence="4" key="1">
    <citation type="submission" date="2021-03" db="EMBL/GenBank/DDBJ databases">
        <authorList>
            <person name="Tagirdzhanova G."/>
        </authorList>
    </citation>
    <scope>NUCLEOTIDE SEQUENCE</scope>
</reference>
<dbReference type="AlphaFoldDB" id="A0A8H3IP85"/>
<feature type="transmembrane region" description="Helical" evidence="2">
    <location>
        <begin position="125"/>
        <end position="147"/>
    </location>
</feature>
<keyword evidence="2" id="KW-0472">Membrane</keyword>
<dbReference type="Pfam" id="PF24535">
    <property type="entry name" value="DUF7598"/>
    <property type="match status" value="1"/>
</dbReference>
<dbReference type="Proteomes" id="UP000664203">
    <property type="component" value="Unassembled WGS sequence"/>
</dbReference>
<evidence type="ECO:0000259" key="3">
    <source>
        <dbReference type="Pfam" id="PF24535"/>
    </source>
</evidence>
<feature type="domain" description="DUF7598" evidence="3">
    <location>
        <begin position="12"/>
        <end position="146"/>
    </location>
</feature>
<name>A0A8H3IP85_9LECA</name>
<dbReference type="OrthoDB" id="5327148at2759"/>
<gene>
    <name evidence="4" type="ORF">ALECFALPRED_001661</name>
</gene>
<evidence type="ECO:0000256" key="1">
    <source>
        <dbReference type="SAM" id="MobiDB-lite"/>
    </source>
</evidence>
<evidence type="ECO:0000256" key="2">
    <source>
        <dbReference type="SAM" id="Phobius"/>
    </source>
</evidence>
<feature type="transmembrane region" description="Helical" evidence="2">
    <location>
        <begin position="55"/>
        <end position="73"/>
    </location>
</feature>
<feature type="region of interest" description="Disordered" evidence="1">
    <location>
        <begin position="170"/>
        <end position="197"/>
    </location>
</feature>
<proteinExistence type="predicted"/>
<evidence type="ECO:0000313" key="5">
    <source>
        <dbReference type="Proteomes" id="UP000664203"/>
    </source>
</evidence>
<feature type="transmembrane region" description="Helical" evidence="2">
    <location>
        <begin position="85"/>
        <end position="105"/>
    </location>
</feature>
<feature type="region of interest" description="Disordered" evidence="1">
    <location>
        <begin position="211"/>
        <end position="239"/>
    </location>
</feature>
<keyword evidence="2" id="KW-0812">Transmembrane</keyword>
<accession>A0A8H3IP85</accession>
<protein>
    <recommendedName>
        <fullName evidence="3">DUF7598 domain-containing protein</fullName>
    </recommendedName>
</protein>
<comment type="caution">
    <text evidence="4">The sequence shown here is derived from an EMBL/GenBank/DDBJ whole genome shotgun (WGS) entry which is preliminary data.</text>
</comment>
<feature type="transmembrane region" description="Helical" evidence="2">
    <location>
        <begin position="21"/>
        <end position="43"/>
    </location>
</feature>
<dbReference type="InterPro" id="IPR056019">
    <property type="entry name" value="DUF7598"/>
</dbReference>
<keyword evidence="5" id="KW-1185">Reference proteome</keyword>